<evidence type="ECO:0000256" key="1">
    <source>
        <dbReference type="SAM" id="SignalP"/>
    </source>
</evidence>
<feature type="chain" id="PRO_5041310818" evidence="1">
    <location>
        <begin position="21"/>
        <end position="173"/>
    </location>
</feature>
<comment type="caution">
    <text evidence="2">The sequence shown here is derived from an EMBL/GenBank/DDBJ whole genome shotgun (WGS) entry which is preliminary data.</text>
</comment>
<sequence>MKRFFLLISLLLALPVFALAQSPELFAFEGYLFSEDSVPVENAYLINYRSLKIVATDSTGYFKTFVQQGDSLMINHLTLSPKVVHAHAGKAKNNLICVSYRTYLIKPVVAMDYAIQMKHFEKNMKLLYQQLARLGYHAPARSSSYGNPYNPDAVNPGVSLNISELIRLIKKKK</sequence>
<dbReference type="AlphaFoldDB" id="A0AA41Y8N7"/>
<evidence type="ECO:0000313" key="2">
    <source>
        <dbReference type="EMBL" id="MCW0482968.1"/>
    </source>
</evidence>
<reference evidence="2" key="1">
    <citation type="submission" date="2022-10" db="EMBL/GenBank/DDBJ databases">
        <title>Gaoshiqiia sediminis gen. nov., sp. nov., isolated from coastal sediment.</title>
        <authorList>
            <person name="Yu W.X."/>
            <person name="Mu D.S."/>
            <person name="Du J.Z."/>
            <person name="Liang Y.Q."/>
        </authorList>
    </citation>
    <scope>NUCLEOTIDE SEQUENCE</scope>
    <source>
        <strain evidence="2">A06</strain>
    </source>
</reference>
<organism evidence="2 3">
    <name type="scientific">Gaoshiqia sediminis</name>
    <dbReference type="NCBI Taxonomy" id="2986998"/>
    <lineage>
        <taxon>Bacteria</taxon>
        <taxon>Pseudomonadati</taxon>
        <taxon>Bacteroidota</taxon>
        <taxon>Bacteroidia</taxon>
        <taxon>Marinilabiliales</taxon>
        <taxon>Prolixibacteraceae</taxon>
        <taxon>Gaoshiqia</taxon>
    </lineage>
</organism>
<dbReference type="RefSeq" id="WP_282591570.1">
    <property type="nucleotide sequence ID" value="NZ_JAPAAF010000010.1"/>
</dbReference>
<feature type="signal peptide" evidence="1">
    <location>
        <begin position="1"/>
        <end position="20"/>
    </location>
</feature>
<proteinExistence type="predicted"/>
<dbReference type="Proteomes" id="UP001163821">
    <property type="component" value="Unassembled WGS sequence"/>
</dbReference>
<evidence type="ECO:0000313" key="3">
    <source>
        <dbReference type="Proteomes" id="UP001163821"/>
    </source>
</evidence>
<keyword evidence="1" id="KW-0732">Signal</keyword>
<dbReference type="EMBL" id="JAPAAF010000010">
    <property type="protein sequence ID" value="MCW0482968.1"/>
    <property type="molecule type" value="Genomic_DNA"/>
</dbReference>
<keyword evidence="3" id="KW-1185">Reference proteome</keyword>
<protein>
    <submittedName>
        <fullName evidence="2">Uncharacterized protein</fullName>
    </submittedName>
</protein>
<name>A0AA41Y8N7_9BACT</name>
<accession>A0AA41Y8N7</accession>
<gene>
    <name evidence="2" type="ORF">N2K84_09530</name>
</gene>